<dbReference type="EMBL" id="FQXU01000004">
    <property type="protein sequence ID" value="SHH78308.1"/>
    <property type="molecule type" value="Genomic_DNA"/>
</dbReference>
<gene>
    <name evidence="1" type="ORF">SAMN02745941_00775</name>
</gene>
<evidence type="ECO:0000313" key="1">
    <source>
        <dbReference type="EMBL" id="SHH78308.1"/>
    </source>
</evidence>
<dbReference type="Proteomes" id="UP000184241">
    <property type="component" value="Unassembled WGS sequence"/>
</dbReference>
<protein>
    <submittedName>
        <fullName evidence="1">Uncharacterized protein</fullName>
    </submittedName>
</protein>
<proteinExistence type="predicted"/>
<dbReference type="NCBIfam" id="TIGR04540">
    <property type="entry name" value="CLB_0814_fam"/>
    <property type="match status" value="1"/>
</dbReference>
<evidence type="ECO:0000313" key="2">
    <source>
        <dbReference type="Proteomes" id="UP000184241"/>
    </source>
</evidence>
<name>A0A1M5VSZ4_9CLOT</name>
<sequence>MRTVYKNPKELATFLKDSIDSYLENLITYEKLEERVKKIIDSNGERVYKNGIISPQLAKVLGDSRIEIMDKIAK</sequence>
<dbReference type="AlphaFoldDB" id="A0A1M5VSZ4"/>
<reference evidence="1 2" key="1">
    <citation type="submission" date="2016-11" db="EMBL/GenBank/DDBJ databases">
        <authorList>
            <person name="Jaros S."/>
            <person name="Januszkiewicz K."/>
            <person name="Wedrychowicz H."/>
        </authorList>
    </citation>
    <scope>NUCLEOTIDE SEQUENCE [LARGE SCALE GENOMIC DNA]</scope>
    <source>
        <strain evidence="1 2">DSM 6191</strain>
    </source>
</reference>
<organism evidence="1 2">
    <name type="scientific">Clostridium intestinale DSM 6191</name>
    <dbReference type="NCBI Taxonomy" id="1121320"/>
    <lineage>
        <taxon>Bacteria</taxon>
        <taxon>Bacillati</taxon>
        <taxon>Bacillota</taxon>
        <taxon>Clostridia</taxon>
        <taxon>Eubacteriales</taxon>
        <taxon>Clostridiaceae</taxon>
        <taxon>Clostridium</taxon>
    </lineage>
</organism>
<accession>A0A1M5VSZ4</accession>
<dbReference type="RefSeq" id="WP_021802393.1">
    <property type="nucleotide sequence ID" value="NZ_FQXU01000004.1"/>
</dbReference>
<dbReference type="InterPro" id="IPR030902">
    <property type="entry name" value="CLB_0814_fam"/>
</dbReference>